<evidence type="ECO:0000256" key="8">
    <source>
        <dbReference type="SAM" id="MobiDB-lite"/>
    </source>
</evidence>
<dbReference type="InterPro" id="IPR027417">
    <property type="entry name" value="P-loop_NTPase"/>
</dbReference>
<dbReference type="SUPFAM" id="SSF75553">
    <property type="entry name" value="Smc hinge domain"/>
    <property type="match status" value="1"/>
</dbReference>
<accession>A0A0Q0YSD2</accession>
<comment type="caution">
    <text evidence="11">The sequence shown here is derived from an EMBL/GenBank/DDBJ whole genome shotgun (WGS) entry which is preliminary data.</text>
</comment>
<evidence type="ECO:0000259" key="9">
    <source>
        <dbReference type="Pfam" id="PF02463"/>
    </source>
</evidence>
<evidence type="ECO:0000256" key="4">
    <source>
        <dbReference type="ARBA" id="ARBA00022840"/>
    </source>
</evidence>
<dbReference type="GO" id="GO:0003677">
    <property type="term" value="F:DNA binding"/>
    <property type="evidence" value="ECO:0007669"/>
    <property type="project" value="UniProtKB-UniRule"/>
</dbReference>
<keyword evidence="6 7" id="KW-0238">DNA-binding</keyword>
<dbReference type="FunFam" id="3.40.50.300:FF:000901">
    <property type="entry name" value="Chromosome partition protein Smc"/>
    <property type="match status" value="1"/>
</dbReference>
<dbReference type="Gene3D" id="3.40.50.300">
    <property type="entry name" value="P-loop containing nucleotide triphosphate hydrolases"/>
    <property type="match status" value="2"/>
</dbReference>
<feature type="coiled-coil region" evidence="7">
    <location>
        <begin position="167"/>
        <end position="201"/>
    </location>
</feature>
<keyword evidence="4 7" id="KW-0067">ATP-binding</keyword>
<comment type="subunit">
    <text evidence="7">Homodimer.</text>
</comment>
<dbReference type="GO" id="GO:0007062">
    <property type="term" value="P:sister chromatid cohesion"/>
    <property type="evidence" value="ECO:0007669"/>
    <property type="project" value="InterPro"/>
</dbReference>
<dbReference type="InterPro" id="IPR003395">
    <property type="entry name" value="RecF/RecN/SMC_N"/>
</dbReference>
<evidence type="ECO:0000259" key="10">
    <source>
        <dbReference type="Pfam" id="PF06470"/>
    </source>
</evidence>
<dbReference type="InterPro" id="IPR024704">
    <property type="entry name" value="SMC"/>
</dbReference>
<dbReference type="FunFam" id="3.40.50.300:FF:000984">
    <property type="entry name" value="Chromosome partition protein Smc"/>
    <property type="match status" value="1"/>
</dbReference>
<dbReference type="GO" id="GO:0005737">
    <property type="term" value="C:cytoplasm"/>
    <property type="evidence" value="ECO:0007669"/>
    <property type="project" value="UniProtKB-SubCell"/>
</dbReference>
<comment type="similarity">
    <text evidence="7">Belongs to the SMC family.</text>
</comment>
<evidence type="ECO:0000256" key="7">
    <source>
        <dbReference type="HAMAP-Rule" id="MF_01894"/>
    </source>
</evidence>
<gene>
    <name evidence="7 11" type="primary">smc</name>
    <name evidence="11" type="ORF">Cocul_00431</name>
</gene>
<dbReference type="GO" id="GO:0007059">
    <property type="term" value="P:chromosome segregation"/>
    <property type="evidence" value="ECO:0007669"/>
    <property type="project" value="UniProtKB-UniRule"/>
</dbReference>
<evidence type="ECO:0000256" key="1">
    <source>
        <dbReference type="ARBA" id="ARBA00004496"/>
    </source>
</evidence>
<protein>
    <recommendedName>
        <fullName evidence="7">Chromosome partition protein Smc</fullName>
    </recommendedName>
</protein>
<proteinExistence type="inferred from homology"/>
<dbReference type="GO" id="GO:0016887">
    <property type="term" value="F:ATP hydrolysis activity"/>
    <property type="evidence" value="ECO:0007669"/>
    <property type="project" value="InterPro"/>
</dbReference>
<dbReference type="HAMAP" id="MF_01894">
    <property type="entry name" value="Smc_prok"/>
    <property type="match status" value="1"/>
</dbReference>
<dbReference type="GO" id="GO:0006260">
    <property type="term" value="P:DNA replication"/>
    <property type="evidence" value="ECO:0007669"/>
    <property type="project" value="UniProtKB-UniRule"/>
</dbReference>
<dbReference type="InterPro" id="IPR010935">
    <property type="entry name" value="SMC_hinge"/>
</dbReference>
<keyword evidence="12" id="KW-1185">Reference proteome</keyword>
<dbReference type="OrthoDB" id="9808768at2"/>
<reference evidence="11 12" key="1">
    <citation type="submission" date="2015-10" db="EMBL/GenBank/DDBJ databases">
        <title>Corynebacteirum lowii and Corynebacterium oculi species nova, derived from human clinical disease and and emended description of Corynebacterium mastiditis.</title>
        <authorList>
            <person name="Bernard K."/>
            <person name="Pacheco A.L."/>
            <person name="Mcdougall C."/>
            <person name="Burtx T."/>
            <person name="Weibe D."/>
            <person name="Tyler S."/>
            <person name="Olson A.B."/>
            <person name="Cnockaert M."/>
            <person name="Eguchi H."/>
            <person name="Kuwahara T."/>
            <person name="Nakayama-Imaohji H."/>
            <person name="Boudewijins M."/>
            <person name="Van Hoecke F."/>
            <person name="Bernier A.-M."/>
            <person name="Vandamme P."/>
        </authorList>
    </citation>
    <scope>NUCLEOTIDE SEQUENCE [LARGE SCALE GENOMIC DNA]</scope>
    <source>
        <strain evidence="11 12">NML 130210</strain>
    </source>
</reference>
<dbReference type="PIRSF" id="PIRSF005719">
    <property type="entry name" value="SMC"/>
    <property type="match status" value="1"/>
</dbReference>
<feature type="coiled-coil region" evidence="7">
    <location>
        <begin position="234"/>
        <end position="275"/>
    </location>
</feature>
<dbReference type="Pfam" id="PF02463">
    <property type="entry name" value="SMC_N"/>
    <property type="match status" value="1"/>
</dbReference>
<name>A0A0Q0YSD2_9CORY</name>
<feature type="compositionally biased region" description="Basic and acidic residues" evidence="8">
    <location>
        <begin position="409"/>
        <end position="447"/>
    </location>
</feature>
<comment type="domain">
    <text evidence="7">Contains large globular domains required for ATP hydrolysis at each terminus and a third globular domain forming a flexible hinge near the middle of the molecule. These domains are separated by coiled-coil structures.</text>
</comment>
<dbReference type="InterPro" id="IPR036277">
    <property type="entry name" value="SMC_hinge_sf"/>
</dbReference>
<dbReference type="Proteomes" id="UP000050517">
    <property type="component" value="Unassembled WGS sequence"/>
</dbReference>
<keyword evidence="2 7" id="KW-0963">Cytoplasm</keyword>
<feature type="binding site" evidence="7">
    <location>
        <begin position="32"/>
        <end position="39"/>
    </location>
    <ligand>
        <name>ATP</name>
        <dbReference type="ChEBI" id="CHEBI:30616"/>
    </ligand>
</feature>
<feature type="coiled-coil region" evidence="7">
    <location>
        <begin position="679"/>
        <end position="857"/>
    </location>
</feature>
<dbReference type="GO" id="GO:0030261">
    <property type="term" value="P:chromosome condensation"/>
    <property type="evidence" value="ECO:0007669"/>
    <property type="project" value="InterPro"/>
</dbReference>
<evidence type="ECO:0000256" key="5">
    <source>
        <dbReference type="ARBA" id="ARBA00023054"/>
    </source>
</evidence>
<evidence type="ECO:0000313" key="11">
    <source>
        <dbReference type="EMBL" id="KQB85293.1"/>
    </source>
</evidence>
<dbReference type="PATRIC" id="fig|1544416.3.peg.436"/>
<comment type="function">
    <text evidence="7">Required for chromosome condensation and partitioning.</text>
</comment>
<dbReference type="GO" id="GO:0005524">
    <property type="term" value="F:ATP binding"/>
    <property type="evidence" value="ECO:0007669"/>
    <property type="project" value="UniProtKB-UniRule"/>
</dbReference>
<keyword evidence="5 7" id="KW-0175">Coiled coil</keyword>
<evidence type="ECO:0000256" key="2">
    <source>
        <dbReference type="ARBA" id="ARBA00022490"/>
    </source>
</evidence>
<dbReference type="Pfam" id="PF06470">
    <property type="entry name" value="SMC_hinge"/>
    <property type="match status" value="1"/>
</dbReference>
<feature type="coiled-coil region" evidence="7">
    <location>
        <begin position="1000"/>
        <end position="1034"/>
    </location>
</feature>
<feature type="region of interest" description="Disordered" evidence="8">
    <location>
        <begin position="561"/>
        <end position="594"/>
    </location>
</feature>
<comment type="subcellular location">
    <subcellularLocation>
        <location evidence="1 7">Cytoplasm</location>
    </subcellularLocation>
</comment>
<dbReference type="InterPro" id="IPR011890">
    <property type="entry name" value="SMC_prok"/>
</dbReference>
<feature type="domain" description="RecF/RecN/SMC N-terminal" evidence="9">
    <location>
        <begin position="2"/>
        <end position="1177"/>
    </location>
</feature>
<dbReference type="SUPFAM" id="SSF52540">
    <property type="entry name" value="P-loop containing nucleoside triphosphate hydrolases"/>
    <property type="match status" value="1"/>
</dbReference>
<organism evidence="11 12">
    <name type="scientific">Corynebacterium oculi</name>
    <dbReference type="NCBI Taxonomy" id="1544416"/>
    <lineage>
        <taxon>Bacteria</taxon>
        <taxon>Bacillati</taxon>
        <taxon>Actinomycetota</taxon>
        <taxon>Actinomycetes</taxon>
        <taxon>Mycobacteriales</taxon>
        <taxon>Corynebacteriaceae</taxon>
        <taxon>Corynebacterium</taxon>
    </lineage>
</organism>
<dbReference type="STRING" id="1544416.Cocul_00431"/>
<feature type="region of interest" description="Disordered" evidence="8">
    <location>
        <begin position="399"/>
        <end position="448"/>
    </location>
</feature>
<evidence type="ECO:0000256" key="6">
    <source>
        <dbReference type="ARBA" id="ARBA00023125"/>
    </source>
</evidence>
<dbReference type="CDD" id="cd03278">
    <property type="entry name" value="ABC_SMC_barmotin"/>
    <property type="match status" value="2"/>
</dbReference>
<dbReference type="PANTHER" id="PTHR43977">
    <property type="entry name" value="STRUCTURAL MAINTENANCE OF CHROMOSOMES PROTEIN 3"/>
    <property type="match status" value="1"/>
</dbReference>
<feature type="compositionally biased region" description="Basic and acidic residues" evidence="8">
    <location>
        <begin position="576"/>
        <end position="593"/>
    </location>
</feature>
<dbReference type="AlphaFoldDB" id="A0A0Q0YSD2"/>
<dbReference type="EMBL" id="LKST01000001">
    <property type="protein sequence ID" value="KQB85293.1"/>
    <property type="molecule type" value="Genomic_DNA"/>
</dbReference>
<sequence length="1197" mass="131452">MHLKSLTLKGFKSFASATTLKFEPGICAVVGPNGSGKSNVVDALAWVMGEQGAKTLRGGKMQDVIFAGAGDRKPLGRAEVTLTIDNADGKLPIDYSEVSVTRRMFRDGASEYEINGSKARLMDIQELLSDSGIGREMHVIVGQGKLSEILESRPEERRAYIEEAAGVLKHRRRKEKAQRKLANMQGNLDRLRDLTEELARQLKPLARQAEAARRAATVQATVRDARLRLAGDRIVTLRAELSDTTRQAEVLRERVSALTEELEERTEQQVEWEERLSEVLPKEEAAQQLWFRLSTLTERVSATARIAAERARGAGHEVPYSGIDPEALEHRAEEADAEFARLEEAAAIARERLEVIEEEAAQREETAREAEREHLAQIKALADHREGVVRLLAAEENHSARVNSAEEELERHRSAGEEAQARLAHTREEWEAAREEHEQANHQREPLAEASTRATAEAQAAEERLEQVRATQREHEREVYTLSARIETLRHTLPRASATEILDGELWRGLSREVRPHTGMETALAAALGAHGEALVGPLTGEVIETLREAGVERTVLLAAPRSGGEGGADAATGQDAEHGATGEHEGPGRPEETWQDAARTWRLDADLPEGAEWLLDHVDLSPAVAPAINRLLADVALAPSWAAAQEAVAADPRLRAVTREGELVGQGWVQVGQAAASSVEVEGQIAQAEGELAAAQGRLAELSGTVEGATLAAQEARVEAASATAALREHDAQAEGWAREVRRLERAVTEQEAARDKTKKRGEGIEQRLAQARAELAAVRQRLAQVDTEDTATEEPSTQARDTAKEALNQIRAMEMEAKLSARSAEDRVEQARGKAQQLRRQATHERKARARHEEAMAKRRAEAALARAVAAGAQEVEGRVEEAVGRAAARRDEVQRSKAQITARLSQAKDAVSAVRQQLGRLSDTAHASEIAASQAQVRIDEAEAKTVEQLGVAIPDLLADYTPEPDFDRRAEQARLKQAEKDLSALGKVNPLALEEYKALEERYQFLSTQLADVEEAREDLQGVIEEVDARILQLFTEAWQDVEAEFPKVFHTLFPGGQGRLVLTEPEDMLSTGIELEARPPGKKVKRLSLLSGGEKSLTALALLVAIFRARPSPFYVMDEVEAALDDVNLRRLINLFRELRRDSQLIVITHQKPTMDVANVLYGVTMRGDGITRVLSQRMQPDDTATGAPALG</sequence>
<dbReference type="RefSeq" id="WP_055121644.1">
    <property type="nucleotide sequence ID" value="NZ_LKST01000001.1"/>
</dbReference>
<evidence type="ECO:0000256" key="3">
    <source>
        <dbReference type="ARBA" id="ARBA00022741"/>
    </source>
</evidence>
<evidence type="ECO:0000313" key="12">
    <source>
        <dbReference type="Proteomes" id="UP000050517"/>
    </source>
</evidence>
<keyword evidence="3 7" id="KW-0547">Nucleotide-binding</keyword>
<dbReference type="GO" id="GO:0005694">
    <property type="term" value="C:chromosome"/>
    <property type="evidence" value="ECO:0007669"/>
    <property type="project" value="InterPro"/>
</dbReference>
<feature type="domain" description="SMC hinge" evidence="10">
    <location>
        <begin position="514"/>
        <end position="647"/>
    </location>
</feature>